<organism evidence="1 2">
    <name type="scientific">Pristionchus pacificus</name>
    <name type="common">Parasitic nematode worm</name>
    <dbReference type="NCBI Taxonomy" id="54126"/>
    <lineage>
        <taxon>Eukaryota</taxon>
        <taxon>Metazoa</taxon>
        <taxon>Ecdysozoa</taxon>
        <taxon>Nematoda</taxon>
        <taxon>Chromadorea</taxon>
        <taxon>Rhabditida</taxon>
        <taxon>Rhabditina</taxon>
        <taxon>Diplogasteromorpha</taxon>
        <taxon>Diplogasteroidea</taxon>
        <taxon>Neodiplogasteridae</taxon>
        <taxon>Pristionchus</taxon>
    </lineage>
</organism>
<evidence type="ECO:0000313" key="1">
    <source>
        <dbReference type="EnsemblMetazoa" id="PPA38530.1"/>
    </source>
</evidence>
<dbReference type="EnsemblMetazoa" id="PPA38530.1">
    <property type="protein sequence ID" value="PPA38530.1"/>
    <property type="gene ID" value="WBGene00276899"/>
</dbReference>
<keyword evidence="2" id="KW-1185">Reference proteome</keyword>
<dbReference type="Proteomes" id="UP000005239">
    <property type="component" value="Unassembled WGS sequence"/>
</dbReference>
<reference evidence="2" key="1">
    <citation type="journal article" date="2008" name="Nat. Genet.">
        <title>The Pristionchus pacificus genome provides a unique perspective on nematode lifestyle and parasitism.</title>
        <authorList>
            <person name="Dieterich C."/>
            <person name="Clifton S.W."/>
            <person name="Schuster L.N."/>
            <person name="Chinwalla A."/>
            <person name="Delehaunty K."/>
            <person name="Dinkelacker I."/>
            <person name="Fulton L."/>
            <person name="Fulton R."/>
            <person name="Godfrey J."/>
            <person name="Minx P."/>
            <person name="Mitreva M."/>
            <person name="Roeseler W."/>
            <person name="Tian H."/>
            <person name="Witte H."/>
            <person name="Yang S.P."/>
            <person name="Wilson R.K."/>
            <person name="Sommer R.J."/>
        </authorList>
    </citation>
    <scope>NUCLEOTIDE SEQUENCE [LARGE SCALE GENOMIC DNA]</scope>
    <source>
        <strain evidence="2">PS312</strain>
    </source>
</reference>
<dbReference type="AlphaFoldDB" id="A0A2A6CZV9"/>
<protein>
    <submittedName>
        <fullName evidence="1">Uncharacterized protein</fullName>
    </submittedName>
</protein>
<proteinExistence type="predicted"/>
<gene>
    <name evidence="1" type="primary">WBGene00276899</name>
</gene>
<evidence type="ECO:0000313" key="2">
    <source>
        <dbReference type="Proteomes" id="UP000005239"/>
    </source>
</evidence>
<accession>A0A2A6CZV9</accession>
<accession>A0A8R1URF2</accession>
<reference evidence="1" key="2">
    <citation type="submission" date="2022-06" db="UniProtKB">
        <authorList>
            <consortium name="EnsemblMetazoa"/>
        </authorList>
    </citation>
    <scope>IDENTIFICATION</scope>
    <source>
        <strain evidence="1">PS312</strain>
    </source>
</reference>
<sequence>MTMPIVIRILENPKQHSFRELRFLSCANSCPTLSQTAGNGVAQCIIDWTTGLGISKYRPGKYWPRWIRVQQIDEKEQRLENWRKQRDERQRRNRPRKADEHD</sequence>
<name>A0A2A6CZV9_PRIPA</name>